<dbReference type="EMBL" id="FN649727">
    <property type="protein sequence ID" value="CBN78368.1"/>
    <property type="molecule type" value="Genomic_DNA"/>
</dbReference>
<dbReference type="Proteomes" id="UP000002630">
    <property type="component" value="Linkage Group LG02"/>
</dbReference>
<evidence type="ECO:0000256" key="2">
    <source>
        <dbReference type="SAM" id="SignalP"/>
    </source>
</evidence>
<sequence>MTRKPLVLAALAAGQVFGVANAFHVYPPPTLSSRGGHVEIAPTRPFSCLPAASCGAHRRRSCCGRRELQLALESEALAVGAAVIAGAAIIGAGRGLSTLAGAFKLADYRTTSGHDLRLDEKLGSKRRRLDPSSETTSGSLESTGGRGASETALGVETDWREEIRLASQLPDDSVVFGGSGGMERDGGT</sequence>
<organism evidence="3 4">
    <name type="scientific">Ectocarpus siliculosus</name>
    <name type="common">Brown alga</name>
    <name type="synonym">Conferva siliculosa</name>
    <dbReference type="NCBI Taxonomy" id="2880"/>
    <lineage>
        <taxon>Eukaryota</taxon>
        <taxon>Sar</taxon>
        <taxon>Stramenopiles</taxon>
        <taxon>Ochrophyta</taxon>
        <taxon>PX clade</taxon>
        <taxon>Phaeophyceae</taxon>
        <taxon>Ectocarpales</taxon>
        <taxon>Ectocarpaceae</taxon>
        <taxon>Ectocarpus</taxon>
    </lineage>
</organism>
<gene>
    <name evidence="3" type="ORF">Esi_0112_0045</name>
</gene>
<keyword evidence="4" id="KW-1185">Reference proteome</keyword>
<feature type="region of interest" description="Disordered" evidence="1">
    <location>
        <begin position="119"/>
        <end position="153"/>
    </location>
</feature>
<accession>D8LD01</accession>
<reference evidence="3 4" key="1">
    <citation type="journal article" date="2010" name="Nature">
        <title>The Ectocarpus genome and the independent evolution of multicellularity in brown algae.</title>
        <authorList>
            <person name="Cock J.M."/>
            <person name="Sterck L."/>
            <person name="Rouze P."/>
            <person name="Scornet D."/>
            <person name="Allen A.E."/>
            <person name="Amoutzias G."/>
            <person name="Anthouard V."/>
            <person name="Artiguenave F."/>
            <person name="Aury J.M."/>
            <person name="Badger J.H."/>
            <person name="Beszteri B."/>
            <person name="Billiau K."/>
            <person name="Bonnet E."/>
            <person name="Bothwell J.H."/>
            <person name="Bowler C."/>
            <person name="Boyen C."/>
            <person name="Brownlee C."/>
            <person name="Carrano C.J."/>
            <person name="Charrier B."/>
            <person name="Cho G.Y."/>
            <person name="Coelho S.M."/>
            <person name="Collen J."/>
            <person name="Corre E."/>
            <person name="Da Silva C."/>
            <person name="Delage L."/>
            <person name="Delaroque N."/>
            <person name="Dittami S.M."/>
            <person name="Doulbeau S."/>
            <person name="Elias M."/>
            <person name="Farnham G."/>
            <person name="Gachon C.M."/>
            <person name="Gschloessl B."/>
            <person name="Heesch S."/>
            <person name="Jabbari K."/>
            <person name="Jubin C."/>
            <person name="Kawai H."/>
            <person name="Kimura K."/>
            <person name="Kloareg B."/>
            <person name="Kupper F.C."/>
            <person name="Lang D."/>
            <person name="Le Bail A."/>
            <person name="Leblanc C."/>
            <person name="Lerouge P."/>
            <person name="Lohr M."/>
            <person name="Lopez P.J."/>
            <person name="Martens C."/>
            <person name="Maumus F."/>
            <person name="Michel G."/>
            <person name="Miranda-Saavedra D."/>
            <person name="Morales J."/>
            <person name="Moreau H."/>
            <person name="Motomura T."/>
            <person name="Nagasato C."/>
            <person name="Napoli C.A."/>
            <person name="Nelson D.R."/>
            <person name="Nyvall-Collen P."/>
            <person name="Peters A.F."/>
            <person name="Pommier C."/>
            <person name="Potin P."/>
            <person name="Poulain J."/>
            <person name="Quesneville H."/>
            <person name="Read B."/>
            <person name="Rensing S.A."/>
            <person name="Ritter A."/>
            <person name="Rousvoal S."/>
            <person name="Samanta M."/>
            <person name="Samson G."/>
            <person name="Schroeder D.C."/>
            <person name="Segurens B."/>
            <person name="Strittmatter M."/>
            <person name="Tonon T."/>
            <person name="Tregear J.W."/>
            <person name="Valentin K."/>
            <person name="von Dassow P."/>
            <person name="Yamagishi T."/>
            <person name="Van de Peer Y."/>
            <person name="Wincker P."/>
        </authorList>
    </citation>
    <scope>NUCLEOTIDE SEQUENCE [LARGE SCALE GENOMIC DNA]</scope>
    <source>
        <strain evidence="4">Ec32 / CCAP1310/4</strain>
    </source>
</reference>
<feature type="signal peptide" evidence="2">
    <location>
        <begin position="1"/>
        <end position="22"/>
    </location>
</feature>
<feature type="chain" id="PRO_5003117033" evidence="2">
    <location>
        <begin position="23"/>
        <end position="188"/>
    </location>
</feature>
<evidence type="ECO:0000313" key="4">
    <source>
        <dbReference type="Proteomes" id="UP000002630"/>
    </source>
</evidence>
<dbReference type="OrthoDB" id="10379752at2759"/>
<dbReference type="EMBL" id="FN647812">
    <property type="protein sequence ID" value="CBN78368.1"/>
    <property type="molecule type" value="Genomic_DNA"/>
</dbReference>
<feature type="compositionally biased region" description="Low complexity" evidence="1">
    <location>
        <begin position="132"/>
        <end position="143"/>
    </location>
</feature>
<evidence type="ECO:0000256" key="1">
    <source>
        <dbReference type="SAM" id="MobiDB-lite"/>
    </source>
</evidence>
<proteinExistence type="predicted"/>
<protein>
    <submittedName>
        <fullName evidence="3">Uncharacterized protein</fullName>
    </submittedName>
</protein>
<name>D8LD01_ECTSI</name>
<dbReference type="AlphaFoldDB" id="D8LD01"/>
<evidence type="ECO:0000313" key="3">
    <source>
        <dbReference type="EMBL" id="CBN78368.1"/>
    </source>
</evidence>
<dbReference type="InParanoid" id="D8LD01"/>
<keyword evidence="2" id="KW-0732">Signal</keyword>